<dbReference type="Pfam" id="PF16344">
    <property type="entry name" value="FecR_C"/>
    <property type="match status" value="1"/>
</dbReference>
<keyword evidence="1" id="KW-1133">Transmembrane helix</keyword>
<reference evidence="4 5" key="1">
    <citation type="submission" date="2017-12" db="EMBL/GenBank/DDBJ databases">
        <title>Confluentibacter flavum sp. nov., isolated from the saline lake.</title>
        <authorList>
            <person name="Yu L."/>
        </authorList>
    </citation>
    <scope>NUCLEOTIDE SEQUENCE [LARGE SCALE GENOMIC DNA]</scope>
    <source>
        <strain evidence="4 5">3B</strain>
    </source>
</reference>
<dbReference type="InterPro" id="IPR012373">
    <property type="entry name" value="Ferrdict_sens_TM"/>
</dbReference>
<proteinExistence type="predicted"/>
<name>A0A2N3HJC0_9FLAO</name>
<evidence type="ECO:0000259" key="2">
    <source>
        <dbReference type="Pfam" id="PF04773"/>
    </source>
</evidence>
<evidence type="ECO:0000313" key="4">
    <source>
        <dbReference type="EMBL" id="PKQ45080.1"/>
    </source>
</evidence>
<keyword evidence="1" id="KW-0472">Membrane</keyword>
<feature type="transmembrane region" description="Helical" evidence="1">
    <location>
        <begin position="76"/>
        <end position="95"/>
    </location>
</feature>
<sequence>MKNENNILKWLNNELSEEEVKDLKQSENLETLEKIAFYASQMQAPKMDAQQALDAFKERNLSKKETKVIPLNFKTFMRVAAVLVVMLASSYFLFFNNAKSFETHIAQTQNVTLPDASEVILNAQSTLKYNKKTWKDTRDLELSGEAFFKVSKGQKFTVNTPVGTVQVLGTQFNVKERPNYFEVQCYEGLVAVTYNNKTLKLSKGKSFRVLNETIQVVEDFNAENPSWLQAESSFDKIPLSQVVSELERQYDLNVDYEAVDGSQLFTGAFTHSDKNIALQSITIPLKLSYKIEGRNVTLYNYGK</sequence>
<organism evidence="4 5">
    <name type="scientific">Confluentibacter flavum</name>
    <dbReference type="NCBI Taxonomy" id="1909700"/>
    <lineage>
        <taxon>Bacteria</taxon>
        <taxon>Pseudomonadati</taxon>
        <taxon>Bacteroidota</taxon>
        <taxon>Flavobacteriia</taxon>
        <taxon>Flavobacteriales</taxon>
        <taxon>Flavobacteriaceae</taxon>
        <taxon>Confluentibacter</taxon>
    </lineage>
</organism>
<evidence type="ECO:0000259" key="3">
    <source>
        <dbReference type="Pfam" id="PF16344"/>
    </source>
</evidence>
<accession>A0A2N3HJC0</accession>
<dbReference type="InterPro" id="IPR032508">
    <property type="entry name" value="FecR_C"/>
</dbReference>
<feature type="domain" description="FecR protein" evidence="2">
    <location>
        <begin position="102"/>
        <end position="190"/>
    </location>
</feature>
<dbReference type="PIRSF" id="PIRSF018266">
    <property type="entry name" value="FecR"/>
    <property type="match status" value="1"/>
</dbReference>
<dbReference type="Gene3D" id="3.55.50.30">
    <property type="match status" value="1"/>
</dbReference>
<dbReference type="InterPro" id="IPR006860">
    <property type="entry name" value="FecR"/>
</dbReference>
<dbReference type="PANTHER" id="PTHR30273:SF2">
    <property type="entry name" value="PROTEIN FECR"/>
    <property type="match status" value="1"/>
</dbReference>
<dbReference type="OrthoDB" id="1097347at2"/>
<dbReference type="RefSeq" id="WP_106659729.1">
    <property type="nucleotide sequence ID" value="NZ_PJEO01000034.1"/>
</dbReference>
<feature type="domain" description="Protein FecR C-terminal" evidence="3">
    <location>
        <begin position="233"/>
        <end position="298"/>
    </location>
</feature>
<evidence type="ECO:0000313" key="5">
    <source>
        <dbReference type="Proteomes" id="UP000233435"/>
    </source>
</evidence>
<dbReference type="Proteomes" id="UP000233435">
    <property type="component" value="Unassembled WGS sequence"/>
</dbReference>
<keyword evidence="5" id="KW-1185">Reference proteome</keyword>
<dbReference type="Pfam" id="PF04773">
    <property type="entry name" value="FecR"/>
    <property type="match status" value="1"/>
</dbReference>
<keyword evidence="1" id="KW-0812">Transmembrane</keyword>
<evidence type="ECO:0000256" key="1">
    <source>
        <dbReference type="SAM" id="Phobius"/>
    </source>
</evidence>
<gene>
    <name evidence="4" type="ORF">CSW08_09895</name>
</gene>
<comment type="caution">
    <text evidence="4">The sequence shown here is derived from an EMBL/GenBank/DDBJ whole genome shotgun (WGS) entry which is preliminary data.</text>
</comment>
<protein>
    <submittedName>
        <fullName evidence="4">Anti-sigma factor</fullName>
    </submittedName>
</protein>
<dbReference type="EMBL" id="PJEO01000034">
    <property type="protein sequence ID" value="PKQ45080.1"/>
    <property type="molecule type" value="Genomic_DNA"/>
</dbReference>
<dbReference type="PANTHER" id="PTHR30273">
    <property type="entry name" value="PERIPLASMIC SIGNAL SENSOR AND SIGMA FACTOR ACTIVATOR FECR-RELATED"/>
    <property type="match status" value="1"/>
</dbReference>
<dbReference type="Gene3D" id="2.60.120.1440">
    <property type="match status" value="1"/>
</dbReference>
<dbReference type="GO" id="GO:0016989">
    <property type="term" value="F:sigma factor antagonist activity"/>
    <property type="evidence" value="ECO:0007669"/>
    <property type="project" value="TreeGrafter"/>
</dbReference>
<dbReference type="AlphaFoldDB" id="A0A2N3HJC0"/>